<dbReference type="PANTHER" id="PTHR24379">
    <property type="entry name" value="KRAB AND ZINC FINGER DOMAIN-CONTAINING"/>
    <property type="match status" value="1"/>
</dbReference>
<dbReference type="EMBL" id="BRPK01000009">
    <property type="protein sequence ID" value="GLB41256.1"/>
    <property type="molecule type" value="Genomic_DNA"/>
</dbReference>
<keyword evidence="3 5" id="KW-0863">Zinc-finger</keyword>
<evidence type="ECO:0000256" key="1">
    <source>
        <dbReference type="ARBA" id="ARBA00022723"/>
    </source>
</evidence>
<dbReference type="PANTHER" id="PTHR24379:SF121">
    <property type="entry name" value="C2H2-TYPE DOMAIN-CONTAINING PROTEIN"/>
    <property type="match status" value="1"/>
</dbReference>
<accession>A0A9P3PT61</accession>
<evidence type="ECO:0000256" key="4">
    <source>
        <dbReference type="ARBA" id="ARBA00022833"/>
    </source>
</evidence>
<keyword evidence="4" id="KW-0862">Zinc</keyword>
<feature type="compositionally biased region" description="Basic residues" evidence="6">
    <location>
        <begin position="108"/>
        <end position="121"/>
    </location>
</feature>
<sequence>MAPKTAKDVNTEPCEVCGAVIRYKADVPRHRRLHENTAMMYKCPFKGCEYQNLQKSNLNTHIRTHTGEKPHACPDCEFRTADPGSLTRHRKRTHGYVPKHNSANAKHAGTKQSRRHAPYRRRTSEESLSASSSSSLEQISEELLNFSPFLASPSSACEPVDMTCDTPQDKQFSYTWDQDLFHSEGPRAASNLEPCPALTSAPVMPHIFPAAGACQQLENVNEYSFDVMDAFFNQYPSTPAFPATYSHIMHEQTTSGADPQWTFDLSTLQLPLQQPRTSDAVDLGFNAFSADEFIYGSPVSFSSSSPSASFSDSPSPSSWYSVPSPPDLFFAGPSSTGLSLPRDTLEFVFPDPISVC</sequence>
<proteinExistence type="predicted"/>
<dbReference type="PROSITE" id="PS50157">
    <property type="entry name" value="ZINC_FINGER_C2H2_2"/>
    <property type="match status" value="1"/>
</dbReference>
<dbReference type="InterPro" id="IPR013087">
    <property type="entry name" value="Znf_C2H2_type"/>
</dbReference>
<keyword evidence="1" id="KW-0479">Metal-binding</keyword>
<reference evidence="8" key="1">
    <citation type="submission" date="2022-07" db="EMBL/GenBank/DDBJ databases">
        <title>The genome of Lyophyllum shimeji provides insight into the initial evolution of ectomycorrhizal fungal genome.</title>
        <authorList>
            <person name="Kobayashi Y."/>
            <person name="Shibata T."/>
            <person name="Hirakawa H."/>
            <person name="Shigenobu S."/>
            <person name="Nishiyama T."/>
            <person name="Yamada A."/>
            <person name="Hasebe M."/>
            <person name="Kawaguchi M."/>
        </authorList>
    </citation>
    <scope>NUCLEOTIDE SEQUENCE</scope>
    <source>
        <strain evidence="8">AT787</strain>
    </source>
</reference>
<dbReference type="Gene3D" id="3.30.160.60">
    <property type="entry name" value="Classic Zinc Finger"/>
    <property type="match status" value="2"/>
</dbReference>
<evidence type="ECO:0000256" key="3">
    <source>
        <dbReference type="ARBA" id="ARBA00022771"/>
    </source>
</evidence>
<comment type="caution">
    <text evidence="8">The sequence shown here is derived from an EMBL/GenBank/DDBJ whole genome shotgun (WGS) entry which is preliminary data.</text>
</comment>
<dbReference type="SMART" id="SM00355">
    <property type="entry name" value="ZnF_C2H2"/>
    <property type="match status" value="3"/>
</dbReference>
<protein>
    <submittedName>
        <fullName evidence="8">Zinc finger, C2H2 type</fullName>
    </submittedName>
</protein>
<gene>
    <name evidence="8" type="ORF">LshimejAT787_0904710</name>
</gene>
<dbReference type="Proteomes" id="UP001063166">
    <property type="component" value="Unassembled WGS sequence"/>
</dbReference>
<dbReference type="PROSITE" id="PS00028">
    <property type="entry name" value="ZINC_FINGER_C2H2_1"/>
    <property type="match status" value="1"/>
</dbReference>
<organism evidence="8 9">
    <name type="scientific">Lyophyllum shimeji</name>
    <name type="common">Hon-shimeji</name>
    <name type="synonym">Tricholoma shimeji</name>
    <dbReference type="NCBI Taxonomy" id="47721"/>
    <lineage>
        <taxon>Eukaryota</taxon>
        <taxon>Fungi</taxon>
        <taxon>Dikarya</taxon>
        <taxon>Basidiomycota</taxon>
        <taxon>Agaricomycotina</taxon>
        <taxon>Agaricomycetes</taxon>
        <taxon>Agaricomycetidae</taxon>
        <taxon>Agaricales</taxon>
        <taxon>Tricholomatineae</taxon>
        <taxon>Lyophyllaceae</taxon>
        <taxon>Lyophyllum</taxon>
    </lineage>
</organism>
<evidence type="ECO:0000313" key="9">
    <source>
        <dbReference type="Proteomes" id="UP001063166"/>
    </source>
</evidence>
<name>A0A9P3PT61_LYOSH</name>
<dbReference type="AlphaFoldDB" id="A0A9P3PT61"/>
<dbReference type="SUPFAM" id="SSF57667">
    <property type="entry name" value="beta-beta-alpha zinc fingers"/>
    <property type="match status" value="1"/>
</dbReference>
<keyword evidence="2" id="KW-0677">Repeat</keyword>
<evidence type="ECO:0000256" key="2">
    <source>
        <dbReference type="ARBA" id="ARBA00022737"/>
    </source>
</evidence>
<dbReference type="OrthoDB" id="654211at2759"/>
<evidence type="ECO:0000256" key="6">
    <source>
        <dbReference type="SAM" id="MobiDB-lite"/>
    </source>
</evidence>
<keyword evidence="9" id="KW-1185">Reference proteome</keyword>
<dbReference type="FunFam" id="3.30.160.60:FF:000100">
    <property type="entry name" value="Zinc finger 45-like"/>
    <property type="match status" value="1"/>
</dbReference>
<dbReference type="InterPro" id="IPR036236">
    <property type="entry name" value="Znf_C2H2_sf"/>
</dbReference>
<evidence type="ECO:0000259" key="7">
    <source>
        <dbReference type="PROSITE" id="PS50157"/>
    </source>
</evidence>
<feature type="region of interest" description="Disordered" evidence="6">
    <location>
        <begin position="84"/>
        <end position="134"/>
    </location>
</feature>
<evidence type="ECO:0000256" key="5">
    <source>
        <dbReference type="PROSITE-ProRule" id="PRU00042"/>
    </source>
</evidence>
<evidence type="ECO:0000313" key="8">
    <source>
        <dbReference type="EMBL" id="GLB41256.1"/>
    </source>
</evidence>
<dbReference type="GO" id="GO:0008270">
    <property type="term" value="F:zinc ion binding"/>
    <property type="evidence" value="ECO:0007669"/>
    <property type="project" value="UniProtKB-KW"/>
</dbReference>
<feature type="domain" description="C2H2-type" evidence="7">
    <location>
        <begin position="41"/>
        <end position="70"/>
    </location>
</feature>